<protein>
    <submittedName>
        <fullName evidence="1">Uncharacterized protein</fullName>
    </submittedName>
</protein>
<gene>
    <name evidence="1" type="ORF">PPTG_08945</name>
</gene>
<proteinExistence type="predicted"/>
<dbReference type="Proteomes" id="UP000018817">
    <property type="component" value="Unassembled WGS sequence"/>
</dbReference>
<accession>W2QIF7</accession>
<dbReference type="OMA" id="TIWNVES"/>
<sequence length="162" mass="18354">MRPTTPPPTPTAYQRLVGLLDNAAAANGANRRVISTIEKLQTYVKASTMTSEPVKIRMKLLWISDHDYKEHKLVRLHCIDADSPEPLADLVELFYGNYETNRDAVNSLLLTATMWNITSQSDDLPLPGTIVTINAYSHLKLYRDTDCQATVKLRDLEWQQQP</sequence>
<reference evidence="1 2" key="2">
    <citation type="submission" date="2013-11" db="EMBL/GenBank/DDBJ databases">
        <title>The Genome Sequence of Phytophthora parasitica INRA-310.</title>
        <authorList>
            <consortium name="The Broad Institute Genomics Platform"/>
            <person name="Russ C."/>
            <person name="Tyler B."/>
            <person name="Panabieres F."/>
            <person name="Shan W."/>
            <person name="Tripathy S."/>
            <person name="Grunwald N."/>
            <person name="Machado M."/>
            <person name="Johnson C.S."/>
            <person name="Arredondo F."/>
            <person name="Hong C."/>
            <person name="Coffey M."/>
            <person name="Young S.K."/>
            <person name="Zeng Q."/>
            <person name="Gargeya S."/>
            <person name="Fitzgerald M."/>
            <person name="Abouelleil A."/>
            <person name="Alvarado L."/>
            <person name="Chapman S.B."/>
            <person name="Gainer-Dewar J."/>
            <person name="Goldberg J."/>
            <person name="Griggs A."/>
            <person name="Gujja S."/>
            <person name="Hansen M."/>
            <person name="Howarth C."/>
            <person name="Imamovic A."/>
            <person name="Ireland A."/>
            <person name="Larimer J."/>
            <person name="McCowan C."/>
            <person name="Murphy C."/>
            <person name="Pearson M."/>
            <person name="Poon T.W."/>
            <person name="Priest M."/>
            <person name="Roberts A."/>
            <person name="Saif S."/>
            <person name="Shea T."/>
            <person name="Sykes S."/>
            <person name="Wortman J."/>
            <person name="Nusbaum C."/>
            <person name="Birren B."/>
        </authorList>
    </citation>
    <scope>NUCLEOTIDE SEQUENCE [LARGE SCALE GENOMIC DNA]</scope>
    <source>
        <strain evidence="1 2">INRA-310</strain>
    </source>
</reference>
<dbReference type="EMBL" id="KI669576">
    <property type="protein sequence ID" value="ETN12937.1"/>
    <property type="molecule type" value="Genomic_DNA"/>
</dbReference>
<reference evidence="2" key="1">
    <citation type="submission" date="2011-12" db="EMBL/GenBank/DDBJ databases">
        <authorList>
            <consortium name="The Broad Institute Genome Sequencing Platform"/>
            <person name="Russ C."/>
            <person name="Tyler B."/>
            <person name="Panabieres F."/>
            <person name="Shan W."/>
            <person name="Tripathy S."/>
            <person name="Grunwald N."/>
            <person name="Machado M."/>
            <person name="Young S.K."/>
            <person name="Zeng Q."/>
            <person name="Gargeya S."/>
            <person name="Fitzgerald M."/>
            <person name="Haas B."/>
            <person name="Abouelleil A."/>
            <person name="Alvarado L."/>
            <person name="Arachchi H.M."/>
            <person name="Berlin A."/>
            <person name="Chapman S.B."/>
            <person name="Gearin G."/>
            <person name="Goldberg J."/>
            <person name="Griggs A."/>
            <person name="Gujja S."/>
            <person name="Hansen M."/>
            <person name="Heiman D."/>
            <person name="Howarth C."/>
            <person name="Larimer J."/>
            <person name="Lui A."/>
            <person name="MacDonald P.J.P."/>
            <person name="McCowen C."/>
            <person name="Montmayeur A."/>
            <person name="Murphy C."/>
            <person name="Neiman D."/>
            <person name="Pearson M."/>
            <person name="Priest M."/>
            <person name="Roberts A."/>
            <person name="Saif S."/>
            <person name="Shea T."/>
            <person name="Sisk P."/>
            <person name="Stolte C."/>
            <person name="Sykes S."/>
            <person name="Wortman J."/>
            <person name="Nusbaum C."/>
            <person name="Birren B."/>
        </authorList>
    </citation>
    <scope>NUCLEOTIDE SEQUENCE [LARGE SCALE GENOMIC DNA]</scope>
    <source>
        <strain evidence="2">INRA-310</strain>
    </source>
</reference>
<dbReference type="OrthoDB" id="89249at2759"/>
<evidence type="ECO:0000313" key="2">
    <source>
        <dbReference type="Proteomes" id="UP000018817"/>
    </source>
</evidence>
<name>W2QIF7_PHYN3</name>
<dbReference type="AlphaFoldDB" id="W2QIF7"/>
<dbReference type="RefSeq" id="XP_008901941.1">
    <property type="nucleotide sequence ID" value="XM_008903693.1"/>
</dbReference>
<evidence type="ECO:0000313" key="1">
    <source>
        <dbReference type="EMBL" id="ETN12937.1"/>
    </source>
</evidence>
<dbReference type="GeneID" id="20178703"/>
<dbReference type="VEuPathDB" id="FungiDB:PPTG_08945"/>
<organism evidence="1 2">
    <name type="scientific">Phytophthora nicotianae (strain INRA-310)</name>
    <name type="common">Phytophthora parasitica</name>
    <dbReference type="NCBI Taxonomy" id="761204"/>
    <lineage>
        <taxon>Eukaryota</taxon>
        <taxon>Sar</taxon>
        <taxon>Stramenopiles</taxon>
        <taxon>Oomycota</taxon>
        <taxon>Peronosporomycetes</taxon>
        <taxon>Peronosporales</taxon>
        <taxon>Peronosporaceae</taxon>
        <taxon>Phytophthora</taxon>
    </lineage>
</organism>